<name>A0A2I0KUS7_PUNGR</name>
<proteinExistence type="predicted"/>
<dbReference type="STRING" id="22663.A0A2I0KUS7"/>
<dbReference type="PANTHER" id="PTHR11439:SF470">
    <property type="entry name" value="CYSTEINE-RICH RLK (RECEPTOR-LIKE PROTEIN KINASE) 8"/>
    <property type="match status" value="1"/>
</dbReference>
<gene>
    <name evidence="3" type="ORF">CRG98_007423</name>
</gene>
<feature type="domain" description="Reverse transcriptase Ty1/copia-type" evidence="2">
    <location>
        <begin position="389"/>
        <end position="555"/>
    </location>
</feature>
<reference evidence="3 4" key="1">
    <citation type="submission" date="2017-11" db="EMBL/GenBank/DDBJ databases">
        <title>De-novo sequencing of pomegranate (Punica granatum L.) genome.</title>
        <authorList>
            <person name="Akparov Z."/>
            <person name="Amiraslanov A."/>
            <person name="Hajiyeva S."/>
            <person name="Abbasov M."/>
            <person name="Kaur K."/>
            <person name="Hamwieh A."/>
            <person name="Solovyev V."/>
            <person name="Salamov A."/>
            <person name="Braich B."/>
            <person name="Kosarev P."/>
            <person name="Mahmoud A."/>
            <person name="Hajiyev E."/>
            <person name="Babayeva S."/>
            <person name="Izzatullayeva V."/>
            <person name="Mammadov A."/>
            <person name="Mammadov A."/>
            <person name="Sharifova S."/>
            <person name="Ojaghi J."/>
            <person name="Eynullazada K."/>
            <person name="Bayramov B."/>
            <person name="Abdulazimova A."/>
            <person name="Shahmuradov I."/>
        </authorList>
    </citation>
    <scope>NUCLEOTIDE SEQUENCE [LARGE SCALE GENOMIC DNA]</scope>
    <source>
        <strain evidence="4">cv. AG2017</strain>
        <tissue evidence="3">Leaf</tissue>
    </source>
</reference>
<organism evidence="3 4">
    <name type="scientific">Punica granatum</name>
    <name type="common">Pomegranate</name>
    <dbReference type="NCBI Taxonomy" id="22663"/>
    <lineage>
        <taxon>Eukaryota</taxon>
        <taxon>Viridiplantae</taxon>
        <taxon>Streptophyta</taxon>
        <taxon>Embryophyta</taxon>
        <taxon>Tracheophyta</taxon>
        <taxon>Spermatophyta</taxon>
        <taxon>Magnoliopsida</taxon>
        <taxon>eudicotyledons</taxon>
        <taxon>Gunneridae</taxon>
        <taxon>Pentapetalae</taxon>
        <taxon>rosids</taxon>
        <taxon>malvids</taxon>
        <taxon>Myrtales</taxon>
        <taxon>Lythraceae</taxon>
        <taxon>Punica</taxon>
    </lineage>
</organism>
<evidence type="ECO:0000313" key="3">
    <source>
        <dbReference type="EMBL" id="PKI72225.1"/>
    </source>
</evidence>
<dbReference type="PANTHER" id="PTHR11439">
    <property type="entry name" value="GAG-POL-RELATED RETROTRANSPOSON"/>
    <property type="match status" value="1"/>
</dbReference>
<dbReference type="InterPro" id="IPR043502">
    <property type="entry name" value="DNA/RNA_pol_sf"/>
</dbReference>
<dbReference type="AlphaFoldDB" id="A0A2I0KUS7"/>
<dbReference type="EMBL" id="PGOL01000336">
    <property type="protein sequence ID" value="PKI72225.1"/>
    <property type="molecule type" value="Genomic_DNA"/>
</dbReference>
<dbReference type="Pfam" id="PF07727">
    <property type="entry name" value="RVT_2"/>
    <property type="match status" value="1"/>
</dbReference>
<dbReference type="InterPro" id="IPR013103">
    <property type="entry name" value="RVT_2"/>
</dbReference>
<dbReference type="SUPFAM" id="SSF56672">
    <property type="entry name" value="DNA/RNA polymerases"/>
    <property type="match status" value="1"/>
</dbReference>
<sequence length="667" mass="74298">MVEKKPIDPMSPYYIGISDNPEAKNKVRFVEGSIKEPELTDPFYRAWKVNNSMIASWLFNSLDTSVQATVMHAQDAKTITNGSEEQRNREGTSVPHGTEFKHIYETVRSQIPNADPLPTLNRARGMVREGERRWNIAQGRNEQMDSSAFLARGTNGPGGRIGSKGNVQDSMVEETTVGGTLKRLGMEKKEITGTNKEDRERVNMAVQKAQLAQINDNPLDGPDGKAAESSIESNSVAAFQAGQNGTTTAHISALSDEQYQQLVQIFGKNSISSEQSSGEKVLTGSLTNWVLDTGASMHMTGDADMLLQPNDMSPAIYVTIPNGKSVPATRRGSVQLGPSIILKNDRTTGRTIGSGELSRGVYWLKRAAPSAGTSTALMATNKAGHELWNWDLYLLNVNNTFLHGVLEEEVCMRPPPVYNVLAPNQACRLRKSLYGLRQASRNRFPKFSVALKDYGFEQSAADYSLFTYSREGIFMVVLVYVDDLILTGNDPSSCSRFKQYLDHCFHIKDLGKLKYFVGIEVARTTDNLFLCQRKYTLDILTECGIGARPVNLPMEQNLKLTSDSGGELQDPFQYRRLVGQLIYLTISRLELSYPVHILPQIMKSPRQQHWNAALRILHYLKQSPGVGRRGTLCPLTSPFFLQHPALTWYRVVLHETRDLNQSTGPLD</sequence>
<dbReference type="Proteomes" id="UP000233551">
    <property type="component" value="Unassembled WGS sequence"/>
</dbReference>
<evidence type="ECO:0000256" key="1">
    <source>
        <dbReference type="SAM" id="MobiDB-lite"/>
    </source>
</evidence>
<comment type="caution">
    <text evidence="3">The sequence shown here is derived from an EMBL/GenBank/DDBJ whole genome shotgun (WGS) entry which is preliminary data.</text>
</comment>
<protein>
    <recommendedName>
        <fullName evidence="2">Reverse transcriptase Ty1/copia-type domain-containing protein</fullName>
    </recommendedName>
</protein>
<evidence type="ECO:0000259" key="2">
    <source>
        <dbReference type="Pfam" id="PF07727"/>
    </source>
</evidence>
<keyword evidence="4" id="KW-1185">Reference proteome</keyword>
<evidence type="ECO:0000313" key="4">
    <source>
        <dbReference type="Proteomes" id="UP000233551"/>
    </source>
</evidence>
<feature type="region of interest" description="Disordered" evidence="1">
    <location>
        <begin position="211"/>
        <end position="230"/>
    </location>
</feature>
<accession>A0A2I0KUS7</accession>